<name>A0AA41Q2C5_9ACTN</name>
<keyword evidence="3" id="KW-1185">Reference proteome</keyword>
<evidence type="ECO:0000313" key="2">
    <source>
        <dbReference type="EMBL" id="MCF2529655.1"/>
    </source>
</evidence>
<dbReference type="SUPFAM" id="SSF51182">
    <property type="entry name" value="RmlC-like cupins"/>
    <property type="match status" value="1"/>
</dbReference>
<feature type="domain" description="Cupin type-2" evidence="1">
    <location>
        <begin position="41"/>
        <end position="85"/>
    </location>
</feature>
<evidence type="ECO:0000313" key="3">
    <source>
        <dbReference type="Proteomes" id="UP001165378"/>
    </source>
</evidence>
<dbReference type="Proteomes" id="UP001165378">
    <property type="component" value="Unassembled WGS sequence"/>
</dbReference>
<dbReference type="Pfam" id="PF07883">
    <property type="entry name" value="Cupin_2"/>
    <property type="match status" value="1"/>
</dbReference>
<dbReference type="AlphaFoldDB" id="A0AA41Q2C5"/>
<protein>
    <submittedName>
        <fullName evidence="2">Cupin domain-containing protein</fullName>
    </submittedName>
</protein>
<dbReference type="EMBL" id="JAKFHA010000012">
    <property type="protein sequence ID" value="MCF2529655.1"/>
    <property type="molecule type" value="Genomic_DNA"/>
</dbReference>
<dbReference type="RefSeq" id="WP_235054043.1">
    <property type="nucleotide sequence ID" value="NZ_JAKFHA010000012.1"/>
</dbReference>
<reference evidence="2" key="1">
    <citation type="submission" date="2022-01" db="EMBL/GenBank/DDBJ databases">
        <title>Genome-Based Taxonomic Classification of the Phylum Actinobacteria.</title>
        <authorList>
            <person name="Gao Y."/>
        </authorList>
    </citation>
    <scope>NUCLEOTIDE SEQUENCE</scope>
    <source>
        <strain evidence="2">KLBMP 8922</strain>
    </source>
</reference>
<proteinExistence type="predicted"/>
<comment type="caution">
    <text evidence="2">The sequence shown here is derived from an EMBL/GenBank/DDBJ whole genome shotgun (WGS) entry which is preliminary data.</text>
</comment>
<accession>A0AA41Q2C5</accession>
<dbReference type="InterPro" id="IPR014710">
    <property type="entry name" value="RmlC-like_jellyroll"/>
</dbReference>
<dbReference type="InterPro" id="IPR013096">
    <property type="entry name" value="Cupin_2"/>
</dbReference>
<organism evidence="2 3">
    <name type="scientific">Yinghuangia soli</name>
    <dbReference type="NCBI Taxonomy" id="2908204"/>
    <lineage>
        <taxon>Bacteria</taxon>
        <taxon>Bacillati</taxon>
        <taxon>Actinomycetota</taxon>
        <taxon>Actinomycetes</taxon>
        <taxon>Kitasatosporales</taxon>
        <taxon>Streptomycetaceae</taxon>
        <taxon>Yinghuangia</taxon>
    </lineage>
</organism>
<evidence type="ECO:0000259" key="1">
    <source>
        <dbReference type="Pfam" id="PF07883"/>
    </source>
</evidence>
<sequence>MTSIKLPEIAAELPDSWNSHVVDRVGPAYLKVMRMDEMPGEDDIHPEPEALLVVEGRMEIAVGGVARSVGPGELCVVPADTVHRVLPGSRGTLFLVNLNAPDPV</sequence>
<dbReference type="Gene3D" id="2.60.120.10">
    <property type="entry name" value="Jelly Rolls"/>
    <property type="match status" value="1"/>
</dbReference>
<dbReference type="InterPro" id="IPR011051">
    <property type="entry name" value="RmlC_Cupin_sf"/>
</dbReference>
<gene>
    <name evidence="2" type="ORF">LZ495_20870</name>
</gene>